<reference evidence="2 3" key="2">
    <citation type="journal article" date="2011" name="PLoS Genet.">
        <title>Caenorhabditis briggsae recombinant inbred line genotypes reveal inter-strain incompatibility and the evolution of recombination.</title>
        <authorList>
            <person name="Ross J.A."/>
            <person name="Koboldt D.C."/>
            <person name="Staisch J.E."/>
            <person name="Chamberlin H.M."/>
            <person name="Gupta B.P."/>
            <person name="Miller R.D."/>
            <person name="Baird S.E."/>
            <person name="Haag E.S."/>
        </authorList>
    </citation>
    <scope>NUCLEOTIDE SEQUENCE [LARGE SCALE GENOMIC DNA]</scope>
    <source>
        <strain evidence="2 3">AF16</strain>
    </source>
</reference>
<protein>
    <submittedName>
        <fullName evidence="2">Protein CBG26206</fullName>
    </submittedName>
</protein>
<evidence type="ECO:0000313" key="3">
    <source>
        <dbReference type="Proteomes" id="UP000008549"/>
    </source>
</evidence>
<reference evidence="2 3" key="1">
    <citation type="journal article" date="2003" name="PLoS Biol.">
        <title>The genome sequence of Caenorhabditis briggsae: a platform for comparative genomics.</title>
        <authorList>
            <person name="Stein L.D."/>
            <person name="Bao Z."/>
            <person name="Blasiar D."/>
            <person name="Blumenthal T."/>
            <person name="Brent M.R."/>
            <person name="Chen N."/>
            <person name="Chinwalla A."/>
            <person name="Clarke L."/>
            <person name="Clee C."/>
            <person name="Coghlan A."/>
            <person name="Coulson A."/>
            <person name="D'Eustachio P."/>
            <person name="Fitch D.H."/>
            <person name="Fulton L.A."/>
            <person name="Fulton R.E."/>
            <person name="Griffiths-Jones S."/>
            <person name="Harris T.W."/>
            <person name="Hillier L.W."/>
            <person name="Kamath R."/>
            <person name="Kuwabara P.E."/>
            <person name="Mardis E.R."/>
            <person name="Marra M.A."/>
            <person name="Miner T.L."/>
            <person name="Minx P."/>
            <person name="Mullikin J.C."/>
            <person name="Plumb R.W."/>
            <person name="Rogers J."/>
            <person name="Schein J.E."/>
            <person name="Sohrmann M."/>
            <person name="Spieth J."/>
            <person name="Stajich J.E."/>
            <person name="Wei C."/>
            <person name="Willey D."/>
            <person name="Wilson R.K."/>
            <person name="Durbin R."/>
            <person name="Waterston R.H."/>
        </authorList>
    </citation>
    <scope>NUCLEOTIDE SEQUENCE [LARGE SCALE GENOMIC DNA]</scope>
    <source>
        <strain evidence="2 3">AF16</strain>
    </source>
</reference>
<feature type="region of interest" description="Disordered" evidence="1">
    <location>
        <begin position="1"/>
        <end position="45"/>
    </location>
</feature>
<feature type="compositionally biased region" description="Polar residues" evidence="1">
    <location>
        <begin position="29"/>
        <end position="45"/>
    </location>
</feature>
<dbReference type="InParanoid" id="B6ILV1"/>
<proteinExistence type="predicted"/>
<dbReference type="HOGENOM" id="CLU_3208098_0_0_1"/>
<dbReference type="EMBL" id="HE601136">
    <property type="protein sequence ID" value="CAS00881.1"/>
    <property type="molecule type" value="Genomic_DNA"/>
</dbReference>
<dbReference type="AlphaFoldDB" id="B6ILV1"/>
<gene>
    <name evidence="2 4" type="ORF">CBG26206</name>
    <name evidence="2" type="ORF">CBG_26206</name>
</gene>
<keyword evidence="3" id="KW-1185">Reference proteome</keyword>
<name>B6ILV1_CAEBR</name>
<feature type="compositionally biased region" description="Basic and acidic residues" evidence="1">
    <location>
        <begin position="9"/>
        <end position="21"/>
    </location>
</feature>
<evidence type="ECO:0000313" key="4">
    <source>
        <dbReference type="WormBase" id="CBG26206"/>
    </source>
</evidence>
<dbReference type="RefSeq" id="XP_045100439.1">
    <property type="nucleotide sequence ID" value="XM_045242941.1"/>
</dbReference>
<organism evidence="2 3">
    <name type="scientific">Caenorhabditis briggsae</name>
    <dbReference type="NCBI Taxonomy" id="6238"/>
    <lineage>
        <taxon>Eukaryota</taxon>
        <taxon>Metazoa</taxon>
        <taxon>Ecdysozoa</taxon>
        <taxon>Nematoda</taxon>
        <taxon>Chromadorea</taxon>
        <taxon>Rhabditida</taxon>
        <taxon>Rhabditina</taxon>
        <taxon>Rhabditomorpha</taxon>
        <taxon>Rhabditoidea</taxon>
        <taxon>Rhabditidae</taxon>
        <taxon>Peloderinae</taxon>
        <taxon>Caenorhabditis</taxon>
    </lineage>
</organism>
<sequence>MQQSLAKIDNQERQQSERNQDEPEENVEETSSIQGQQYNRQIPAF</sequence>
<evidence type="ECO:0000256" key="1">
    <source>
        <dbReference type="SAM" id="MobiDB-lite"/>
    </source>
</evidence>
<dbReference type="Proteomes" id="UP000008549">
    <property type="component" value="Unassembled WGS sequence"/>
</dbReference>
<dbReference type="KEGG" id="cbr:CBG_26206"/>
<evidence type="ECO:0000313" key="2">
    <source>
        <dbReference type="EMBL" id="CAS00881.1"/>
    </source>
</evidence>
<accession>B6ILV1</accession>
<dbReference type="GeneID" id="68917687"/>
<dbReference type="CTD" id="68917687"/>
<dbReference type="WormBase" id="CBG26206">
    <property type="protein sequence ID" value="CBP49210"/>
    <property type="gene ID" value="WBGene00087620"/>
</dbReference>